<protein>
    <submittedName>
        <fullName evidence="3">Membrane-associated protein</fullName>
    </submittedName>
</protein>
<feature type="transmembrane region" description="Helical" evidence="2">
    <location>
        <begin position="73"/>
        <end position="94"/>
    </location>
</feature>
<feature type="transmembrane region" description="Helical" evidence="2">
    <location>
        <begin position="183"/>
        <end position="204"/>
    </location>
</feature>
<name>A0A939EW14_9BACT</name>
<gene>
    <name evidence="3" type="ORF">J0X19_11000</name>
</gene>
<feature type="transmembrane region" description="Helical" evidence="2">
    <location>
        <begin position="12"/>
        <end position="30"/>
    </location>
</feature>
<dbReference type="RefSeq" id="WP_206984411.1">
    <property type="nucleotide sequence ID" value="NZ_JAFLQZ010000006.1"/>
</dbReference>
<feature type="transmembrane region" description="Helical" evidence="2">
    <location>
        <begin position="129"/>
        <end position="148"/>
    </location>
</feature>
<comment type="caution">
    <text evidence="3">The sequence shown here is derived from an EMBL/GenBank/DDBJ whole genome shotgun (WGS) entry which is preliminary data.</text>
</comment>
<dbReference type="EMBL" id="JAFLQZ010000006">
    <property type="protein sequence ID" value="MBO0358473.1"/>
    <property type="molecule type" value="Genomic_DNA"/>
</dbReference>
<keyword evidence="2" id="KW-0472">Membrane</keyword>
<feature type="transmembrane region" description="Helical" evidence="2">
    <location>
        <begin position="100"/>
        <end position="120"/>
    </location>
</feature>
<keyword evidence="2" id="KW-0812">Transmembrane</keyword>
<keyword evidence="2" id="KW-1133">Transmembrane helix</keyword>
<dbReference type="AlphaFoldDB" id="A0A939EW14"/>
<accession>A0A939EW14</accession>
<evidence type="ECO:0000256" key="1">
    <source>
        <dbReference type="SAM" id="MobiDB-lite"/>
    </source>
</evidence>
<reference evidence="3" key="1">
    <citation type="submission" date="2021-03" db="EMBL/GenBank/DDBJ databases">
        <authorList>
            <person name="Kim M.K."/>
        </authorList>
    </citation>
    <scope>NUCLEOTIDE SEQUENCE</scope>
    <source>
        <strain evidence="3">BT186</strain>
    </source>
</reference>
<organism evidence="3 4">
    <name type="scientific">Hymenobacter telluris</name>
    <dbReference type="NCBI Taxonomy" id="2816474"/>
    <lineage>
        <taxon>Bacteria</taxon>
        <taxon>Pseudomonadati</taxon>
        <taxon>Bacteroidota</taxon>
        <taxon>Cytophagia</taxon>
        <taxon>Cytophagales</taxon>
        <taxon>Hymenobacteraceae</taxon>
        <taxon>Hymenobacter</taxon>
    </lineage>
</organism>
<feature type="region of interest" description="Disordered" evidence="1">
    <location>
        <begin position="216"/>
        <end position="237"/>
    </location>
</feature>
<evidence type="ECO:0000313" key="3">
    <source>
        <dbReference type="EMBL" id="MBO0358473.1"/>
    </source>
</evidence>
<evidence type="ECO:0000313" key="4">
    <source>
        <dbReference type="Proteomes" id="UP000664144"/>
    </source>
</evidence>
<feature type="transmembrane region" description="Helical" evidence="2">
    <location>
        <begin position="36"/>
        <end position="53"/>
    </location>
</feature>
<evidence type="ECO:0000256" key="2">
    <source>
        <dbReference type="SAM" id="Phobius"/>
    </source>
</evidence>
<dbReference type="Proteomes" id="UP000664144">
    <property type="component" value="Unassembled WGS sequence"/>
</dbReference>
<keyword evidence="4" id="KW-1185">Reference proteome</keyword>
<proteinExistence type="predicted"/>
<sequence>MKSLPARLPLGLKLLFTAFLAVMVPVYWVNYGPTNFLYFCDISLLLCLISLWTEKKLPASMAAVGILLPQVLWCLDFLGELFGVHLVGMTAYMFDPNRSLFLRGLSFFHGWLPFLLVFLVKRLGYDRRALWAWTGLAWALCLVAYFFLPPAGTVLPDPKIPVNINYVFGFDDAHPQTWLPAPVYLLAWMAGLFLVAYLPTHLVLRKWLAPRRATSALPAHSGGESEWGQREPAILSR</sequence>